<sequence length="328" mass="36614">MQALLPVFSFLSILLLVLIIPGQLKSNTIPAMSIICWLFVCNIIHTANSIAWADNTNTHAPIWCDISTKILLGAMVAVPGSLLCLSRQLELVSSRYEHTKMPSPRYKAIVEFIMCIAIPFLYMSLHTIVQFRRFSVLENLGCQAAVHDSIPGLVLVWLPPFVISAVAFLYNCSAVVNITKSHLNSVAYFPSAPEMQLSLFIRRLVFLTVAVLYTGVAYTVILSWSSTNLLPWTSIAQVHAGFGQVEIIQSRTQLAVQSNLIWWSIPTWSLLLFALSVFGEETKKGYRKIWAWILGRSCQFTLPTRCVLPSRPFPALAHKSHAGLRVRG</sequence>
<evidence type="ECO:0000313" key="2">
    <source>
        <dbReference type="Proteomes" id="UP000814128"/>
    </source>
</evidence>
<reference evidence="1" key="2">
    <citation type="journal article" date="2022" name="New Phytol.">
        <title>Evolutionary transition to the ectomycorrhizal habit in the genomes of a hyperdiverse lineage of mushroom-forming fungi.</title>
        <authorList>
            <person name="Looney B."/>
            <person name="Miyauchi S."/>
            <person name="Morin E."/>
            <person name="Drula E."/>
            <person name="Courty P.E."/>
            <person name="Kohler A."/>
            <person name="Kuo A."/>
            <person name="LaButti K."/>
            <person name="Pangilinan J."/>
            <person name="Lipzen A."/>
            <person name="Riley R."/>
            <person name="Andreopoulos W."/>
            <person name="He G."/>
            <person name="Johnson J."/>
            <person name="Nolan M."/>
            <person name="Tritt A."/>
            <person name="Barry K.W."/>
            <person name="Grigoriev I.V."/>
            <person name="Nagy L.G."/>
            <person name="Hibbett D."/>
            <person name="Henrissat B."/>
            <person name="Matheny P.B."/>
            <person name="Labbe J."/>
            <person name="Martin F.M."/>
        </authorList>
    </citation>
    <scope>NUCLEOTIDE SEQUENCE</scope>
    <source>
        <strain evidence="1">EC-137</strain>
    </source>
</reference>
<accession>A0ACB8Q8H3</accession>
<dbReference type="EMBL" id="MU273792">
    <property type="protein sequence ID" value="KAI0028108.1"/>
    <property type="molecule type" value="Genomic_DNA"/>
</dbReference>
<evidence type="ECO:0000313" key="1">
    <source>
        <dbReference type="EMBL" id="KAI0028108.1"/>
    </source>
</evidence>
<comment type="caution">
    <text evidence="1">The sequence shown here is derived from an EMBL/GenBank/DDBJ whole genome shotgun (WGS) entry which is preliminary data.</text>
</comment>
<protein>
    <submittedName>
        <fullName evidence="1">GPCR fungal pheromone mating factor</fullName>
    </submittedName>
</protein>
<organism evidence="1 2">
    <name type="scientific">Vararia minispora EC-137</name>
    <dbReference type="NCBI Taxonomy" id="1314806"/>
    <lineage>
        <taxon>Eukaryota</taxon>
        <taxon>Fungi</taxon>
        <taxon>Dikarya</taxon>
        <taxon>Basidiomycota</taxon>
        <taxon>Agaricomycotina</taxon>
        <taxon>Agaricomycetes</taxon>
        <taxon>Russulales</taxon>
        <taxon>Lachnocladiaceae</taxon>
        <taxon>Vararia</taxon>
    </lineage>
</organism>
<proteinExistence type="predicted"/>
<reference evidence="1" key="1">
    <citation type="submission" date="2021-02" db="EMBL/GenBank/DDBJ databases">
        <authorList>
            <consortium name="DOE Joint Genome Institute"/>
            <person name="Ahrendt S."/>
            <person name="Looney B.P."/>
            <person name="Miyauchi S."/>
            <person name="Morin E."/>
            <person name="Drula E."/>
            <person name="Courty P.E."/>
            <person name="Chicoki N."/>
            <person name="Fauchery L."/>
            <person name="Kohler A."/>
            <person name="Kuo A."/>
            <person name="Labutti K."/>
            <person name="Pangilinan J."/>
            <person name="Lipzen A."/>
            <person name="Riley R."/>
            <person name="Andreopoulos W."/>
            <person name="He G."/>
            <person name="Johnson J."/>
            <person name="Barry K.W."/>
            <person name="Grigoriev I.V."/>
            <person name="Nagy L."/>
            <person name="Hibbett D."/>
            <person name="Henrissat B."/>
            <person name="Matheny P.B."/>
            <person name="Labbe J."/>
            <person name="Martin F."/>
        </authorList>
    </citation>
    <scope>NUCLEOTIDE SEQUENCE</scope>
    <source>
        <strain evidence="1">EC-137</strain>
    </source>
</reference>
<dbReference type="Proteomes" id="UP000814128">
    <property type="component" value="Unassembled WGS sequence"/>
</dbReference>
<gene>
    <name evidence="1" type="ORF">K488DRAFT_59540</name>
</gene>
<keyword evidence="2" id="KW-1185">Reference proteome</keyword>
<name>A0ACB8Q8H3_9AGAM</name>